<feature type="region of interest" description="Disordered" evidence="5">
    <location>
        <begin position="1"/>
        <end position="57"/>
    </location>
</feature>
<dbReference type="GO" id="GO:0003677">
    <property type="term" value="F:DNA binding"/>
    <property type="evidence" value="ECO:0007669"/>
    <property type="project" value="TreeGrafter"/>
</dbReference>
<dbReference type="GO" id="GO:0032259">
    <property type="term" value="P:methylation"/>
    <property type="evidence" value="ECO:0007669"/>
    <property type="project" value="UniProtKB-KW"/>
</dbReference>
<reference evidence="6 7" key="1">
    <citation type="journal article" date="2017" name="Mol. Biol. Evol.">
        <title>The 4-celled Tetrabaena socialis nuclear genome reveals the essential components for genetic control of cell number at the origin of multicellularity in the volvocine lineage.</title>
        <authorList>
            <person name="Featherston J."/>
            <person name="Arakaki Y."/>
            <person name="Hanschen E.R."/>
            <person name="Ferris P.J."/>
            <person name="Michod R.E."/>
            <person name="Olson B.J.S.C."/>
            <person name="Nozaki H."/>
            <person name="Durand P.M."/>
        </authorList>
    </citation>
    <scope>NUCLEOTIDE SEQUENCE [LARGE SCALE GENOMIC DNA]</scope>
    <source>
        <strain evidence="6 7">NIES-571</strain>
    </source>
</reference>
<feature type="compositionally biased region" description="Polar residues" evidence="5">
    <location>
        <begin position="88"/>
        <end position="99"/>
    </location>
</feature>
<feature type="region of interest" description="Disordered" evidence="5">
    <location>
        <begin position="819"/>
        <end position="893"/>
    </location>
</feature>
<feature type="compositionally biased region" description="Basic and acidic residues" evidence="5">
    <location>
        <begin position="1"/>
        <end position="10"/>
    </location>
</feature>
<evidence type="ECO:0000256" key="1">
    <source>
        <dbReference type="ARBA" id="ARBA00011975"/>
    </source>
</evidence>
<evidence type="ECO:0000256" key="3">
    <source>
        <dbReference type="ARBA" id="ARBA00022679"/>
    </source>
</evidence>
<keyword evidence="4" id="KW-0949">S-adenosyl-L-methionine</keyword>
<dbReference type="GO" id="GO:0005634">
    <property type="term" value="C:nucleus"/>
    <property type="evidence" value="ECO:0007669"/>
    <property type="project" value="TreeGrafter"/>
</dbReference>
<evidence type="ECO:0000256" key="4">
    <source>
        <dbReference type="ARBA" id="ARBA00022691"/>
    </source>
</evidence>
<dbReference type="OrthoDB" id="551275at2759"/>
<dbReference type="GO" id="GO:0044027">
    <property type="term" value="P:negative regulation of gene expression via chromosomal CpG island methylation"/>
    <property type="evidence" value="ECO:0007669"/>
    <property type="project" value="TreeGrafter"/>
</dbReference>
<comment type="caution">
    <text evidence="6">The sequence shown here is derived from an EMBL/GenBank/DDBJ whole genome shotgun (WGS) entry which is preliminary data.</text>
</comment>
<evidence type="ECO:0000256" key="5">
    <source>
        <dbReference type="SAM" id="MobiDB-lite"/>
    </source>
</evidence>
<proteinExistence type="predicted"/>
<dbReference type="InterPro" id="IPR029063">
    <property type="entry name" value="SAM-dependent_MTases_sf"/>
</dbReference>
<protein>
    <recommendedName>
        <fullName evidence="1">DNA (cytosine-5-)-methyltransferase</fullName>
        <ecNumber evidence="1">2.1.1.37</ecNumber>
    </recommendedName>
</protein>
<dbReference type="PANTHER" id="PTHR10629:SF52">
    <property type="entry name" value="DNA (CYTOSINE-5)-METHYLTRANSFERASE 1"/>
    <property type="match status" value="1"/>
</dbReference>
<accession>A0A2J8AF21</accession>
<keyword evidence="7" id="KW-1185">Reference proteome</keyword>
<evidence type="ECO:0000313" key="6">
    <source>
        <dbReference type="EMBL" id="PNH11110.1"/>
    </source>
</evidence>
<name>A0A2J8AF21_9CHLO</name>
<gene>
    <name evidence="6" type="ORF">TSOC_002095</name>
</gene>
<dbReference type="SUPFAM" id="SSF53335">
    <property type="entry name" value="S-adenosyl-L-methionine-dependent methyltransferases"/>
    <property type="match status" value="1"/>
</dbReference>
<dbReference type="InterPro" id="IPR001525">
    <property type="entry name" value="C5_MeTfrase"/>
</dbReference>
<dbReference type="InterPro" id="IPR050390">
    <property type="entry name" value="C5-Methyltransferase"/>
</dbReference>
<feature type="compositionally biased region" description="Acidic residues" evidence="5">
    <location>
        <begin position="855"/>
        <end position="893"/>
    </location>
</feature>
<dbReference type="Proteomes" id="UP000236333">
    <property type="component" value="Unassembled WGS sequence"/>
</dbReference>
<evidence type="ECO:0000313" key="7">
    <source>
        <dbReference type="Proteomes" id="UP000236333"/>
    </source>
</evidence>
<dbReference type="PANTHER" id="PTHR10629">
    <property type="entry name" value="CYTOSINE-SPECIFIC METHYLTRANSFERASE"/>
    <property type="match status" value="1"/>
</dbReference>
<dbReference type="Gene3D" id="3.90.120.10">
    <property type="entry name" value="DNA Methylase, subunit A, domain 2"/>
    <property type="match status" value="1"/>
</dbReference>
<organism evidence="6 7">
    <name type="scientific">Tetrabaena socialis</name>
    <dbReference type="NCBI Taxonomy" id="47790"/>
    <lineage>
        <taxon>Eukaryota</taxon>
        <taxon>Viridiplantae</taxon>
        <taxon>Chlorophyta</taxon>
        <taxon>core chlorophytes</taxon>
        <taxon>Chlorophyceae</taxon>
        <taxon>CS clade</taxon>
        <taxon>Chlamydomonadales</taxon>
        <taxon>Tetrabaenaceae</taxon>
        <taxon>Tetrabaena</taxon>
    </lineage>
</organism>
<keyword evidence="2" id="KW-0489">Methyltransferase</keyword>
<feature type="region of interest" description="Disordered" evidence="5">
    <location>
        <begin position="88"/>
        <end position="116"/>
    </location>
</feature>
<dbReference type="AlphaFoldDB" id="A0A2J8AF21"/>
<dbReference type="GO" id="GO:0003886">
    <property type="term" value="F:DNA (cytosine-5-)-methyltransferase activity"/>
    <property type="evidence" value="ECO:0007669"/>
    <property type="project" value="UniProtKB-EC"/>
</dbReference>
<feature type="region of interest" description="Disordered" evidence="5">
    <location>
        <begin position="427"/>
        <end position="546"/>
    </location>
</feature>
<dbReference type="EC" id="2.1.1.37" evidence="1"/>
<feature type="compositionally biased region" description="Gly residues" evidence="5">
    <location>
        <begin position="485"/>
        <end position="504"/>
    </location>
</feature>
<dbReference type="EMBL" id="PGGS01000038">
    <property type="protein sequence ID" value="PNH11110.1"/>
    <property type="molecule type" value="Genomic_DNA"/>
</dbReference>
<dbReference type="Pfam" id="PF00145">
    <property type="entry name" value="DNA_methylase"/>
    <property type="match status" value="1"/>
</dbReference>
<sequence length="893" mass="93824">MVTLRAELEAKGCYQGSSRPSNGDHGGGGGNKSASSSAAASSERSHRAAPAGCGSSASAGAQKVTAEQWRFVCTHAYDAAFNSLATDAANHNSRTTTDNEGGPPEPKRRRKAASRAGETEWEVLDVLAFRLVHNVKVDKGQTVEELSPKDCWFEFLSRPRLFIWGAAEGYPLPSFPRPEFARVVHQPAGDNQQQDQPPASLAARFVVTNYAGLIRSTTTAGQVSKVFPCQVVGDSISNLEGLSKCCMTVAAQAGRIKYDKQGPNSAAAVLWCFRKHLSEQRLKQRRRIMTQRSKESKRTLAAAEAAAAAAAACEQGSGSSLTCAAGAAARTGSTTPTRRAKLDPITQAAVDREVEEAACMKALELVGADFAALSADQAEGLTLPESLCRVGEELVTEARAAISASLHAAALDLEVVRGLLHKELHGEQESHGRGLGSGVASFTDQGLSGGRDRGPGGGGDSGDDDVEAGNAAKGGQGTSSRYSGRGSGAAGLDGGAAARPGGGEDAAQQQPQTSYHGTGPAALQAPERGGVGAPAGSGAAAPPPATSACRAVPLANHLPLPLPLEQQLRIDCVPKRDGACWMDMPKCTPGHMDEDHVLPAGGAVAIPESLHRLKKAERASAYRRASAQDVSGTICGNSDHRKGNLHYSETRLMSPRECAALQGYPHSFVFVTCFSPFMKHLLNYTGILSRAELLQPVILGLTWLLEIGPAALAGTDCGNSKANTAAGVLHPSKLKAAWQLARRVVKEEHQLIGNGWAQPVTRAMGRCLMLATAQLGRPRTGPSLRQVHVPDPAFHAAWQMAAARGLRSTQAELLGYEEEMQRAGPEEADEQEALAPLMEEQEDSETFELAAMPSEEPEEGEEEGENGEEGTGDGQGDEEEGEESGTDGDAEED</sequence>
<evidence type="ECO:0000256" key="2">
    <source>
        <dbReference type="ARBA" id="ARBA00022603"/>
    </source>
</evidence>
<keyword evidence="3" id="KW-0808">Transferase</keyword>
<feature type="compositionally biased region" description="Low complexity" evidence="5">
    <location>
        <begin position="32"/>
        <end position="57"/>
    </location>
</feature>